<organism evidence="2 3">
    <name type="scientific">Nesidiocoris tenuis</name>
    <dbReference type="NCBI Taxonomy" id="355587"/>
    <lineage>
        <taxon>Eukaryota</taxon>
        <taxon>Metazoa</taxon>
        <taxon>Ecdysozoa</taxon>
        <taxon>Arthropoda</taxon>
        <taxon>Hexapoda</taxon>
        <taxon>Insecta</taxon>
        <taxon>Pterygota</taxon>
        <taxon>Neoptera</taxon>
        <taxon>Paraneoptera</taxon>
        <taxon>Hemiptera</taxon>
        <taxon>Heteroptera</taxon>
        <taxon>Panheteroptera</taxon>
        <taxon>Cimicomorpha</taxon>
        <taxon>Miridae</taxon>
        <taxon>Dicyphina</taxon>
        <taxon>Nesidiocoris</taxon>
    </lineage>
</organism>
<dbReference type="InterPro" id="IPR035899">
    <property type="entry name" value="DBL_dom_sf"/>
</dbReference>
<dbReference type="GO" id="GO:0005085">
    <property type="term" value="F:guanyl-nucleotide exchange factor activity"/>
    <property type="evidence" value="ECO:0007669"/>
    <property type="project" value="InterPro"/>
</dbReference>
<dbReference type="PROSITE" id="PS50010">
    <property type="entry name" value="DH_2"/>
    <property type="match status" value="1"/>
</dbReference>
<dbReference type="Proteomes" id="UP000479000">
    <property type="component" value="Unassembled WGS sequence"/>
</dbReference>
<evidence type="ECO:0000313" key="3">
    <source>
        <dbReference type="Proteomes" id="UP000479000"/>
    </source>
</evidence>
<dbReference type="EMBL" id="CADCXU010003293">
    <property type="protein sequence ID" value="CAA9995386.1"/>
    <property type="molecule type" value="Genomic_DNA"/>
</dbReference>
<keyword evidence="3" id="KW-1185">Reference proteome</keyword>
<dbReference type="AlphaFoldDB" id="A0A6H5G0Z3"/>
<dbReference type="InterPro" id="IPR000219">
    <property type="entry name" value="DH_dom"/>
</dbReference>
<protein>
    <recommendedName>
        <fullName evidence="1">DH domain-containing protein</fullName>
    </recommendedName>
</protein>
<dbReference type="Gene3D" id="1.20.900.10">
    <property type="entry name" value="Dbl homology (DH) domain"/>
    <property type="match status" value="1"/>
</dbReference>
<proteinExistence type="predicted"/>
<dbReference type="SUPFAM" id="SSF48065">
    <property type="entry name" value="DBL homology domain (DH-domain)"/>
    <property type="match status" value="1"/>
</dbReference>
<evidence type="ECO:0000313" key="2">
    <source>
        <dbReference type="EMBL" id="CAA9995386.1"/>
    </source>
</evidence>
<sequence>MTLVFVINYLVKICEGPEAASSFEWSKPKRNTWNSLKCLSPAFCGPSKWPPAPRNRLALTRTSIRYSSTAKLYCSYIKYSSRVSRREWKAGQLSYLVPRYIITLHELLAHTPHDHVERKSLQNARQQLEDLSRQMHDEARIIPTIVKPRTSA</sequence>
<name>A0A6H5G0Z3_9HEMI</name>
<evidence type="ECO:0000259" key="1">
    <source>
        <dbReference type="PROSITE" id="PS50010"/>
    </source>
</evidence>
<dbReference type="OrthoDB" id="10254377at2759"/>
<gene>
    <name evidence="2" type="ORF">NTEN_LOCUS2177</name>
</gene>
<accession>A0A6H5G0Z3</accession>
<reference evidence="2 3" key="1">
    <citation type="submission" date="2020-02" db="EMBL/GenBank/DDBJ databases">
        <authorList>
            <person name="Ferguson B K."/>
        </authorList>
    </citation>
    <scope>NUCLEOTIDE SEQUENCE [LARGE SCALE GENOMIC DNA]</scope>
</reference>
<feature type="domain" description="DH" evidence="1">
    <location>
        <begin position="97"/>
        <end position="138"/>
    </location>
</feature>